<keyword evidence="2" id="KW-1185">Reference proteome</keyword>
<accession>A0A2H3D9H5</accession>
<dbReference type="AlphaFoldDB" id="A0A2H3D9H5"/>
<dbReference type="EMBL" id="KZ293660">
    <property type="protein sequence ID" value="PBK91915.1"/>
    <property type="molecule type" value="Genomic_DNA"/>
</dbReference>
<evidence type="ECO:0000313" key="1">
    <source>
        <dbReference type="EMBL" id="PBK91915.1"/>
    </source>
</evidence>
<name>A0A2H3D9H5_ARMGA</name>
<protein>
    <submittedName>
        <fullName evidence="1">Uncharacterized protein</fullName>
    </submittedName>
</protein>
<sequence length="128" mass="14918">MLPFLLCKGRRLCDDVLESVARGQYFMIRATRGGRCYSLMALKENQYGSEQPNGVVFRTSLSVVSTRFTVTRSGVPPQWKLDFPYIDLSFWIPPTVFLFFQIYREIAGTWEFLSPKYRRRRASGDKET</sequence>
<organism evidence="1 2">
    <name type="scientific">Armillaria gallica</name>
    <name type="common">Bulbous honey fungus</name>
    <name type="synonym">Armillaria bulbosa</name>
    <dbReference type="NCBI Taxonomy" id="47427"/>
    <lineage>
        <taxon>Eukaryota</taxon>
        <taxon>Fungi</taxon>
        <taxon>Dikarya</taxon>
        <taxon>Basidiomycota</taxon>
        <taxon>Agaricomycotina</taxon>
        <taxon>Agaricomycetes</taxon>
        <taxon>Agaricomycetidae</taxon>
        <taxon>Agaricales</taxon>
        <taxon>Marasmiineae</taxon>
        <taxon>Physalacriaceae</taxon>
        <taxon>Armillaria</taxon>
    </lineage>
</organism>
<dbReference type="Proteomes" id="UP000217790">
    <property type="component" value="Unassembled WGS sequence"/>
</dbReference>
<gene>
    <name evidence="1" type="ORF">ARMGADRAFT_1081323</name>
</gene>
<proteinExistence type="predicted"/>
<dbReference type="InParanoid" id="A0A2H3D9H5"/>
<reference evidence="2" key="1">
    <citation type="journal article" date="2017" name="Nat. Ecol. Evol.">
        <title>Genome expansion and lineage-specific genetic innovations in the forest pathogenic fungi Armillaria.</title>
        <authorList>
            <person name="Sipos G."/>
            <person name="Prasanna A.N."/>
            <person name="Walter M.C."/>
            <person name="O'Connor E."/>
            <person name="Balint B."/>
            <person name="Krizsan K."/>
            <person name="Kiss B."/>
            <person name="Hess J."/>
            <person name="Varga T."/>
            <person name="Slot J."/>
            <person name="Riley R."/>
            <person name="Boka B."/>
            <person name="Rigling D."/>
            <person name="Barry K."/>
            <person name="Lee J."/>
            <person name="Mihaltcheva S."/>
            <person name="LaButti K."/>
            <person name="Lipzen A."/>
            <person name="Waldron R."/>
            <person name="Moloney N.M."/>
            <person name="Sperisen C."/>
            <person name="Kredics L."/>
            <person name="Vagvoelgyi C."/>
            <person name="Patrignani A."/>
            <person name="Fitzpatrick D."/>
            <person name="Nagy I."/>
            <person name="Doyle S."/>
            <person name="Anderson J.B."/>
            <person name="Grigoriev I.V."/>
            <person name="Gueldener U."/>
            <person name="Muensterkoetter M."/>
            <person name="Nagy L.G."/>
        </authorList>
    </citation>
    <scope>NUCLEOTIDE SEQUENCE [LARGE SCALE GENOMIC DNA]</scope>
    <source>
        <strain evidence="2">Ar21-2</strain>
    </source>
</reference>
<evidence type="ECO:0000313" key="2">
    <source>
        <dbReference type="Proteomes" id="UP000217790"/>
    </source>
</evidence>